<dbReference type="RefSeq" id="WP_121159433.1">
    <property type="nucleotide sequence ID" value="NZ_RBKT01000001.1"/>
</dbReference>
<dbReference type="OrthoDB" id="3400634at2"/>
<gene>
    <name evidence="1" type="ORF">BDK92_5705</name>
</gene>
<evidence type="ECO:0000313" key="1">
    <source>
        <dbReference type="EMBL" id="RKR91312.1"/>
    </source>
</evidence>
<dbReference type="AlphaFoldDB" id="A0A495JSH3"/>
<reference evidence="1 2" key="1">
    <citation type="submission" date="2018-10" db="EMBL/GenBank/DDBJ databases">
        <title>Sequencing the genomes of 1000 actinobacteria strains.</title>
        <authorList>
            <person name="Klenk H.-P."/>
        </authorList>
    </citation>
    <scope>NUCLEOTIDE SEQUENCE [LARGE SCALE GENOMIC DNA]</scope>
    <source>
        <strain evidence="1 2">DSM 45175</strain>
    </source>
</reference>
<accession>A0A495JSH3</accession>
<dbReference type="EMBL" id="RBKT01000001">
    <property type="protein sequence ID" value="RKR91312.1"/>
    <property type="molecule type" value="Genomic_DNA"/>
</dbReference>
<comment type="caution">
    <text evidence="1">The sequence shown here is derived from an EMBL/GenBank/DDBJ whole genome shotgun (WGS) entry which is preliminary data.</text>
</comment>
<evidence type="ECO:0000313" key="2">
    <source>
        <dbReference type="Proteomes" id="UP000277671"/>
    </source>
</evidence>
<name>A0A495JSH3_9ACTN</name>
<proteinExistence type="predicted"/>
<dbReference type="Proteomes" id="UP000277671">
    <property type="component" value="Unassembled WGS sequence"/>
</dbReference>
<sequence length="101" mass="11278">MPARPLVQVGDIVNAEFFDYHRVVSGELTGGRGDLHLRVTHLPDDADTRAGDWIALRGVELRPGEREGDEMPFVVHRRALPGYQPRQLPEVPGLVEWDGAQ</sequence>
<keyword evidence="2" id="KW-1185">Reference proteome</keyword>
<protein>
    <submittedName>
        <fullName evidence="1">Uncharacterized protein</fullName>
    </submittedName>
</protein>
<organism evidence="1 2">
    <name type="scientific">Micromonospora pisi</name>
    <dbReference type="NCBI Taxonomy" id="589240"/>
    <lineage>
        <taxon>Bacteria</taxon>
        <taxon>Bacillati</taxon>
        <taxon>Actinomycetota</taxon>
        <taxon>Actinomycetes</taxon>
        <taxon>Micromonosporales</taxon>
        <taxon>Micromonosporaceae</taxon>
        <taxon>Micromonospora</taxon>
    </lineage>
</organism>